<dbReference type="PANTHER" id="PTHR11732">
    <property type="entry name" value="ALDO/KETO REDUCTASE"/>
    <property type="match status" value="1"/>
</dbReference>
<reference evidence="5" key="2">
    <citation type="submission" date="2020-08" db="EMBL/GenBank/DDBJ databases">
        <title>Plant Genome Project.</title>
        <authorList>
            <person name="Zhang R.-G."/>
        </authorList>
    </citation>
    <scope>NUCLEOTIDE SEQUENCE</scope>
    <source>
        <strain evidence="5">Huo1</strain>
        <tissue evidence="5">Leaf</tissue>
    </source>
</reference>
<dbReference type="InterPro" id="IPR018170">
    <property type="entry name" value="Aldo/ket_reductase_CS"/>
</dbReference>
<feature type="active site" description="Proton donor" evidence="1">
    <location>
        <position position="40"/>
    </location>
</feature>
<dbReference type="PIRSF" id="PIRSF000097">
    <property type="entry name" value="AKR"/>
    <property type="match status" value="1"/>
</dbReference>
<proteinExistence type="predicted"/>
<dbReference type="PROSITE" id="PS00798">
    <property type="entry name" value="ALDOKETO_REDUCTASE_1"/>
    <property type="match status" value="1"/>
</dbReference>
<evidence type="ECO:0000256" key="2">
    <source>
        <dbReference type="PIRSR" id="PIRSR000097-2"/>
    </source>
</evidence>
<evidence type="ECO:0000313" key="6">
    <source>
        <dbReference type="Proteomes" id="UP000298416"/>
    </source>
</evidence>
<dbReference type="Gene3D" id="3.20.20.100">
    <property type="entry name" value="NADP-dependent oxidoreductase domain"/>
    <property type="match status" value="2"/>
</dbReference>
<feature type="domain" description="NADP-dependent oxidoreductase" evidence="4">
    <location>
        <begin position="4"/>
        <end position="122"/>
    </location>
</feature>
<dbReference type="InterPro" id="IPR020471">
    <property type="entry name" value="AKR"/>
</dbReference>
<evidence type="ECO:0000313" key="5">
    <source>
        <dbReference type="EMBL" id="KAG6384723.1"/>
    </source>
</evidence>
<dbReference type="InterPro" id="IPR023210">
    <property type="entry name" value="NADP_OxRdtase_dom"/>
</dbReference>
<comment type="caution">
    <text evidence="5">The sequence shown here is derived from an EMBL/GenBank/DDBJ whole genome shotgun (WGS) entry which is preliminary data.</text>
</comment>
<dbReference type="Proteomes" id="UP000298416">
    <property type="component" value="Unassembled WGS sequence"/>
</dbReference>
<name>A0A8X8VYH1_SALSN</name>
<feature type="domain" description="NADP-dependent oxidoreductase" evidence="4">
    <location>
        <begin position="141"/>
        <end position="242"/>
    </location>
</feature>
<protein>
    <recommendedName>
        <fullName evidence="4">NADP-dependent oxidoreductase domain-containing protein</fullName>
    </recommendedName>
</protein>
<evidence type="ECO:0000256" key="1">
    <source>
        <dbReference type="PIRSR" id="PIRSR000097-1"/>
    </source>
</evidence>
<sequence length="275" mass="30709">MPALGFGTGSHPSSPAHELTAIIVDGIAAGYRHIDTAAMYGMEAAVGAAVAEAVERGLIKSRREVFVTSKLNVFDTHPDLVLPALKQTLRDSTEILQLIILNITLFDYVDLYLIHWPIRIKKDANVSNLKGEDLLKRFSVVEMNVAWQQQKLVKLCKDKNIHVTAWSPLGANGAFWGTLAVMESPVLKEFAASRNKTVPQVALRWIVEQGVIPIVKSYNKERMKANLEIFNWELSDEDICKILTIPQAKAFKGDRFIIQGHGDYNSVEELWDGEL</sequence>
<dbReference type="GO" id="GO:0016491">
    <property type="term" value="F:oxidoreductase activity"/>
    <property type="evidence" value="ECO:0007669"/>
    <property type="project" value="InterPro"/>
</dbReference>
<reference evidence="5" key="1">
    <citation type="submission" date="2018-01" db="EMBL/GenBank/DDBJ databases">
        <authorList>
            <person name="Mao J.F."/>
        </authorList>
    </citation>
    <scope>NUCLEOTIDE SEQUENCE</scope>
    <source>
        <strain evidence="5">Huo1</strain>
        <tissue evidence="5">Leaf</tissue>
    </source>
</reference>
<dbReference type="EMBL" id="PNBA02000022">
    <property type="protein sequence ID" value="KAG6384723.1"/>
    <property type="molecule type" value="Genomic_DNA"/>
</dbReference>
<feature type="binding site" evidence="2">
    <location>
        <position position="115"/>
    </location>
    <ligand>
        <name>substrate</name>
    </ligand>
</feature>
<dbReference type="Pfam" id="PF00248">
    <property type="entry name" value="Aldo_ket_red"/>
    <property type="match status" value="2"/>
</dbReference>
<evidence type="ECO:0000259" key="4">
    <source>
        <dbReference type="Pfam" id="PF00248"/>
    </source>
</evidence>
<gene>
    <name evidence="5" type="ORF">SASPL_153540</name>
</gene>
<dbReference type="InterPro" id="IPR036812">
    <property type="entry name" value="NAD(P)_OxRdtase_dom_sf"/>
</dbReference>
<organism evidence="5">
    <name type="scientific">Salvia splendens</name>
    <name type="common">Scarlet sage</name>
    <dbReference type="NCBI Taxonomy" id="180675"/>
    <lineage>
        <taxon>Eukaryota</taxon>
        <taxon>Viridiplantae</taxon>
        <taxon>Streptophyta</taxon>
        <taxon>Embryophyta</taxon>
        <taxon>Tracheophyta</taxon>
        <taxon>Spermatophyta</taxon>
        <taxon>Magnoliopsida</taxon>
        <taxon>eudicotyledons</taxon>
        <taxon>Gunneridae</taxon>
        <taxon>Pentapetalae</taxon>
        <taxon>asterids</taxon>
        <taxon>lamiids</taxon>
        <taxon>Lamiales</taxon>
        <taxon>Lamiaceae</taxon>
        <taxon>Nepetoideae</taxon>
        <taxon>Mentheae</taxon>
        <taxon>Salviinae</taxon>
        <taxon>Salvia</taxon>
        <taxon>Salvia subgen. Calosphace</taxon>
        <taxon>core Calosphace</taxon>
    </lineage>
</organism>
<dbReference type="AlphaFoldDB" id="A0A8X8VYH1"/>
<dbReference type="PRINTS" id="PR00069">
    <property type="entry name" value="ALDKETRDTASE"/>
</dbReference>
<dbReference type="PROSITE" id="PS00063">
    <property type="entry name" value="ALDOKETO_REDUCTASE_3"/>
    <property type="match status" value="1"/>
</dbReference>
<feature type="site" description="Lowers pKa of active site Tyr" evidence="3">
    <location>
        <position position="70"/>
    </location>
</feature>
<dbReference type="SUPFAM" id="SSF51430">
    <property type="entry name" value="NAD(P)-linked oxidoreductase"/>
    <property type="match status" value="1"/>
</dbReference>
<accession>A0A8X8VYH1</accession>
<keyword evidence="6" id="KW-1185">Reference proteome</keyword>
<evidence type="ECO:0000256" key="3">
    <source>
        <dbReference type="PIRSR" id="PIRSR000097-3"/>
    </source>
</evidence>